<gene>
    <name evidence="1" type="ordered locus">HCH_03498</name>
</gene>
<name>Q2SGI0_HAHCH</name>
<dbReference type="AlphaFoldDB" id="Q2SGI0"/>
<reference evidence="1 2" key="1">
    <citation type="journal article" date="2005" name="Nucleic Acids Res.">
        <title>Genomic blueprint of Hahella chejuensis, a marine microbe producing an algicidal agent.</title>
        <authorList>
            <person name="Jeong H."/>
            <person name="Yim J.H."/>
            <person name="Lee C."/>
            <person name="Choi S.-H."/>
            <person name="Park Y.K."/>
            <person name="Yoon S.H."/>
            <person name="Hur C.-G."/>
            <person name="Kang H.-Y."/>
            <person name="Kim D."/>
            <person name="Lee H.H."/>
            <person name="Park K.H."/>
            <person name="Park S.-H."/>
            <person name="Park H.-S."/>
            <person name="Lee H.K."/>
            <person name="Oh T.K."/>
            <person name="Kim J.F."/>
        </authorList>
    </citation>
    <scope>NUCLEOTIDE SEQUENCE [LARGE SCALE GENOMIC DNA]</scope>
    <source>
        <strain evidence="1 2">KCTC 2396</strain>
    </source>
</reference>
<evidence type="ECO:0008006" key="3">
    <source>
        <dbReference type="Google" id="ProtNLM"/>
    </source>
</evidence>
<dbReference type="InterPro" id="IPR015315">
    <property type="entry name" value="DUF1963"/>
</dbReference>
<dbReference type="eggNOG" id="COG3878">
    <property type="taxonomic scope" value="Bacteria"/>
</dbReference>
<dbReference type="KEGG" id="hch:HCH_03498"/>
<dbReference type="Pfam" id="PF09234">
    <property type="entry name" value="DUF1963"/>
    <property type="match status" value="1"/>
</dbReference>
<evidence type="ECO:0000313" key="1">
    <source>
        <dbReference type="EMBL" id="ABC30244.1"/>
    </source>
</evidence>
<evidence type="ECO:0000313" key="2">
    <source>
        <dbReference type="Proteomes" id="UP000000238"/>
    </source>
</evidence>
<sequence>MTGSDSPCRLWCPVRYPESQEPPHFPCSAISLCFYVFIAKPRIRRAGKDTPLRLIWRRLAPSPQTLNEWPVHDIGEYRFLGQINFSEIQNGPASLPKVGLLSLFYAFDENGEVFWGDDGYVLGYYWPNTEELSLYPDPEGVVQARKILLQTGVEIPRHEELRQDWPFDTDALYAIQDLEGICDDYILGYPSHSSLAYDPTPGEDWVSLLTLSSHDELEWCWHDGDKLMIFIEKSKLIQKDFGNLKSDAG</sequence>
<protein>
    <recommendedName>
        <fullName evidence="3">DUF1963 domain-containing protein</fullName>
    </recommendedName>
</protein>
<organism evidence="1 2">
    <name type="scientific">Hahella chejuensis (strain KCTC 2396)</name>
    <dbReference type="NCBI Taxonomy" id="349521"/>
    <lineage>
        <taxon>Bacteria</taxon>
        <taxon>Pseudomonadati</taxon>
        <taxon>Pseudomonadota</taxon>
        <taxon>Gammaproteobacteria</taxon>
        <taxon>Oceanospirillales</taxon>
        <taxon>Hahellaceae</taxon>
        <taxon>Hahella</taxon>
    </lineage>
</organism>
<dbReference type="HOGENOM" id="CLU_097484_0_0_6"/>
<keyword evidence="2" id="KW-1185">Reference proteome</keyword>
<proteinExistence type="predicted"/>
<accession>Q2SGI0</accession>
<dbReference type="Proteomes" id="UP000000238">
    <property type="component" value="Chromosome"/>
</dbReference>
<dbReference type="SUPFAM" id="SSF103032">
    <property type="entry name" value="Hypothetical protein YwqG"/>
    <property type="match status" value="1"/>
</dbReference>
<dbReference type="EMBL" id="CP000155">
    <property type="protein sequence ID" value="ABC30244.1"/>
    <property type="molecule type" value="Genomic_DNA"/>
</dbReference>
<dbReference type="InterPro" id="IPR035948">
    <property type="entry name" value="YwqG-like_sf"/>
</dbReference>
<dbReference type="Gene3D" id="2.30.320.10">
    <property type="entry name" value="YwqG-like"/>
    <property type="match status" value="1"/>
</dbReference>